<dbReference type="STRING" id="1434104.MCMEM_1817"/>
<evidence type="ECO:0000259" key="5">
    <source>
        <dbReference type="Pfam" id="PF23990"/>
    </source>
</evidence>
<dbReference type="PANTHER" id="PTHR30486">
    <property type="entry name" value="TWITCHING MOTILITY PROTEIN PILT"/>
    <property type="match status" value="1"/>
</dbReference>
<feature type="domain" description="PilB3-like N-terminal" evidence="5">
    <location>
        <begin position="44"/>
        <end position="105"/>
    </location>
</feature>
<dbReference type="Gene3D" id="3.30.450.380">
    <property type="match status" value="1"/>
</dbReference>
<comment type="similarity">
    <text evidence="1">Belongs to the GSP E family.</text>
</comment>
<evidence type="ECO:0000256" key="2">
    <source>
        <dbReference type="SAM" id="MobiDB-lite"/>
    </source>
</evidence>
<dbReference type="AlphaFoldDB" id="A0A0E3X240"/>
<gene>
    <name evidence="6" type="ORF">MCMEM_1817</name>
</gene>
<feature type="region of interest" description="Disordered" evidence="2">
    <location>
        <begin position="1"/>
        <end position="47"/>
    </location>
</feature>
<evidence type="ECO:0000256" key="1">
    <source>
        <dbReference type="ARBA" id="ARBA00006611"/>
    </source>
</evidence>
<dbReference type="Pfam" id="PF23990">
    <property type="entry name" value="PilB3_N"/>
    <property type="match status" value="1"/>
</dbReference>
<dbReference type="PANTHER" id="PTHR30486:SF6">
    <property type="entry name" value="TYPE IV PILUS RETRACTATION ATPASE PILT"/>
    <property type="match status" value="1"/>
</dbReference>
<organism evidence="6 7">
    <name type="scientific">Methanococcoides methylutens MM1</name>
    <dbReference type="NCBI Taxonomy" id="1434104"/>
    <lineage>
        <taxon>Archaea</taxon>
        <taxon>Methanobacteriati</taxon>
        <taxon>Methanobacteriota</taxon>
        <taxon>Stenosarchaea group</taxon>
        <taxon>Methanomicrobia</taxon>
        <taxon>Methanosarcinales</taxon>
        <taxon>Methanosarcinaceae</taxon>
        <taxon>Methanococcoides</taxon>
    </lineage>
</organism>
<evidence type="ECO:0000259" key="4">
    <source>
        <dbReference type="Pfam" id="PF23989"/>
    </source>
</evidence>
<dbReference type="GeneID" id="24894389"/>
<dbReference type="InterPro" id="IPR056570">
    <property type="entry name" value="PilB3-like_N"/>
</dbReference>
<dbReference type="Pfam" id="PF23989">
    <property type="entry name" value="PilB3_C"/>
    <property type="match status" value="1"/>
</dbReference>
<sequence>MAGFKDRIKGFSSGLKKKEKKKAKSGEKGASGSSRSGSSRLPSFSKAKKERRVYDPAVDGELATFYLPDNCEKLDMYWTDEPYSFVCIVRDMVEHTVSYHVVEPKLTRFEKLLLEEIYMMLQDVLSIKGVSDIDNMTIQEKYRIIREQTVELLDYYSELDVKSIEKIFYYVKRDYVEYERISAIMRDPHIEDIFCNGAQIPVFVYHAGYGNVNTDVVFDDDDVLDSFVMRVSQQSSRSLSKSTPILDTTMRDGSRINITFGHDISPKGSSFTIRRQKKVPLTPLDLIAWDTFSAEVMAYFWLCMENGKNILMCGGTATGKTSALNAICMFIPSSTRIVTLEDTREVQLPHVNWIPTVTRESFNRDEVGSVELEDLLKAALRQRPDYLLVGEVRSREAQTLFQAMNAGHATCSTFHAGTANEVINRFTNPPIDVPSAMFSALDVICMLHNSYEVGVEKRKVIQVAEVAGLDGTGVILKDCFLWEPQTDELINHGSAILTDIRHRQGWSEEELQDELDRRRMVLETLIDMGVRDYYDIVEWINNYYKDPMKVMVALAMHKMAQNREGSTGDA</sequence>
<evidence type="ECO:0000313" key="7">
    <source>
        <dbReference type="Proteomes" id="UP000033048"/>
    </source>
</evidence>
<dbReference type="SUPFAM" id="SSF52540">
    <property type="entry name" value="P-loop containing nucleoside triphosphate hydrolases"/>
    <property type="match status" value="1"/>
</dbReference>
<proteinExistence type="inferred from homology"/>
<dbReference type="InterPro" id="IPR001482">
    <property type="entry name" value="T2SS/T4SS_dom"/>
</dbReference>
<dbReference type="GO" id="GO:0016887">
    <property type="term" value="F:ATP hydrolysis activity"/>
    <property type="evidence" value="ECO:0007669"/>
    <property type="project" value="InterPro"/>
</dbReference>
<evidence type="ECO:0000259" key="3">
    <source>
        <dbReference type="Pfam" id="PF00437"/>
    </source>
</evidence>
<dbReference type="Proteomes" id="UP000033048">
    <property type="component" value="Chromosome"/>
</dbReference>
<reference evidence="6 7" key="1">
    <citation type="submission" date="2014-07" db="EMBL/GenBank/DDBJ databases">
        <title>Methanogenic archaea and the global carbon cycle.</title>
        <authorList>
            <person name="Henriksen J.R."/>
            <person name="Luke J."/>
            <person name="Reinhart S."/>
            <person name="Benedict M.N."/>
            <person name="Youngblut N.D."/>
            <person name="Metcalf M.E."/>
            <person name="Whitaker R.J."/>
            <person name="Metcalf W.W."/>
        </authorList>
    </citation>
    <scope>NUCLEOTIDE SEQUENCE [LARGE SCALE GENOMIC DNA]</scope>
    <source>
        <strain evidence="6 7">MM1</strain>
    </source>
</reference>
<feature type="domain" description="Bacterial type II secretion system protein E" evidence="3">
    <location>
        <begin position="212"/>
        <end position="429"/>
    </location>
</feature>
<protein>
    <submittedName>
        <fullName evidence="6">Type II secretion system protein</fullName>
    </submittedName>
</protein>
<name>A0A0E3X240_METMT</name>
<dbReference type="KEGG" id="mmet:MCMEM_1817"/>
<dbReference type="EMBL" id="CP009518">
    <property type="protein sequence ID" value="AKB85870.1"/>
    <property type="molecule type" value="Genomic_DNA"/>
</dbReference>
<feature type="domain" description="PilB3-like C-terminal" evidence="4">
    <location>
        <begin position="486"/>
        <end position="552"/>
    </location>
</feature>
<dbReference type="InterPro" id="IPR027417">
    <property type="entry name" value="P-loop_NTPase"/>
</dbReference>
<dbReference type="Gene3D" id="3.40.50.300">
    <property type="entry name" value="P-loop containing nucleotide triphosphate hydrolases"/>
    <property type="match status" value="1"/>
</dbReference>
<dbReference type="Pfam" id="PF00437">
    <property type="entry name" value="T2SSE"/>
    <property type="match status" value="1"/>
</dbReference>
<evidence type="ECO:0000313" key="6">
    <source>
        <dbReference type="EMBL" id="AKB85870.1"/>
    </source>
</evidence>
<dbReference type="InterPro" id="IPR056571">
    <property type="entry name" value="PilB3-like_C"/>
</dbReference>
<feature type="compositionally biased region" description="Low complexity" evidence="2">
    <location>
        <begin position="28"/>
        <end position="45"/>
    </location>
</feature>
<dbReference type="CDD" id="cd01130">
    <property type="entry name" value="VirB11-like_ATPase"/>
    <property type="match status" value="1"/>
</dbReference>
<keyword evidence="7" id="KW-1185">Reference proteome</keyword>
<dbReference type="OrthoDB" id="33500at2157"/>
<accession>A0A0E3X240</accession>
<dbReference type="InterPro" id="IPR050921">
    <property type="entry name" value="T4SS_GSP_E_ATPase"/>
</dbReference>
<dbReference type="RefSeq" id="WP_048205908.1">
    <property type="nucleotide sequence ID" value="NZ_CP009518.1"/>
</dbReference>
<dbReference type="HOGENOM" id="CLU_005379_2_2_2"/>